<dbReference type="InterPro" id="IPR052723">
    <property type="entry name" value="Acyl-CoA_thioesterase_PaaI"/>
</dbReference>
<dbReference type="PANTHER" id="PTHR42856:SF1">
    <property type="entry name" value="ACYL-COENZYME A THIOESTERASE PAAI"/>
    <property type="match status" value="1"/>
</dbReference>
<dbReference type="InterPro" id="IPR003736">
    <property type="entry name" value="PAAI_dom"/>
</dbReference>
<gene>
    <name evidence="4" type="primary">paaI</name>
    <name evidence="4" type="ORF">GMJLKIPL_2621</name>
</gene>
<feature type="region of interest" description="Disordered" evidence="2">
    <location>
        <begin position="137"/>
        <end position="161"/>
    </location>
</feature>
<name>A0ABQ4SFW7_9HYPH</name>
<keyword evidence="5" id="KW-1185">Reference proteome</keyword>
<evidence type="ECO:0000259" key="3">
    <source>
        <dbReference type="Pfam" id="PF03061"/>
    </source>
</evidence>
<dbReference type="CDD" id="cd03443">
    <property type="entry name" value="PaaI_thioesterase"/>
    <property type="match status" value="1"/>
</dbReference>
<dbReference type="NCBIfam" id="TIGR00369">
    <property type="entry name" value="unchar_dom_1"/>
    <property type="match status" value="1"/>
</dbReference>
<accession>A0ABQ4SFW7</accession>
<protein>
    <submittedName>
        <fullName evidence="4">Acyl-coenzyme A thioesterase PaaI</fullName>
    </submittedName>
</protein>
<dbReference type="SUPFAM" id="SSF54637">
    <property type="entry name" value="Thioesterase/thiol ester dehydrase-isomerase"/>
    <property type="match status" value="1"/>
</dbReference>
<dbReference type="Proteomes" id="UP001055153">
    <property type="component" value="Unassembled WGS sequence"/>
</dbReference>
<evidence type="ECO:0000313" key="4">
    <source>
        <dbReference type="EMBL" id="GJE00695.1"/>
    </source>
</evidence>
<evidence type="ECO:0000256" key="1">
    <source>
        <dbReference type="ARBA" id="ARBA00022801"/>
    </source>
</evidence>
<reference evidence="4" key="2">
    <citation type="submission" date="2021-08" db="EMBL/GenBank/DDBJ databases">
        <authorList>
            <person name="Tani A."/>
            <person name="Ola A."/>
            <person name="Ogura Y."/>
            <person name="Katsura K."/>
            <person name="Hayashi T."/>
        </authorList>
    </citation>
    <scope>NUCLEOTIDE SEQUENCE</scope>
    <source>
        <strain evidence="4">DSM 17168</strain>
    </source>
</reference>
<dbReference type="Pfam" id="PF03061">
    <property type="entry name" value="4HBT"/>
    <property type="match status" value="1"/>
</dbReference>
<dbReference type="InterPro" id="IPR006683">
    <property type="entry name" value="Thioestr_dom"/>
</dbReference>
<dbReference type="InterPro" id="IPR011973">
    <property type="entry name" value="PaaD"/>
</dbReference>
<feature type="domain" description="Thioesterase" evidence="3">
    <location>
        <begin position="54"/>
        <end position="128"/>
    </location>
</feature>
<comment type="caution">
    <text evidence="4">The sequence shown here is derived from an EMBL/GenBank/DDBJ whole genome shotgun (WGS) entry which is preliminary data.</text>
</comment>
<evidence type="ECO:0000313" key="5">
    <source>
        <dbReference type="Proteomes" id="UP001055153"/>
    </source>
</evidence>
<dbReference type="Gene3D" id="3.10.129.10">
    <property type="entry name" value="Hotdog Thioesterase"/>
    <property type="match status" value="1"/>
</dbReference>
<dbReference type="PANTHER" id="PTHR42856">
    <property type="entry name" value="ACYL-COENZYME A THIOESTERASE PAAI"/>
    <property type="match status" value="1"/>
</dbReference>
<evidence type="ECO:0000256" key="2">
    <source>
        <dbReference type="SAM" id="MobiDB-lite"/>
    </source>
</evidence>
<dbReference type="InterPro" id="IPR029069">
    <property type="entry name" value="HotDog_dom_sf"/>
</dbReference>
<dbReference type="EMBL" id="BPQQ01000031">
    <property type="protein sequence ID" value="GJE00695.1"/>
    <property type="molecule type" value="Genomic_DNA"/>
</dbReference>
<dbReference type="RefSeq" id="WP_238235563.1">
    <property type="nucleotide sequence ID" value="NZ_BPQQ01000031.1"/>
</dbReference>
<keyword evidence="1" id="KW-0378">Hydrolase</keyword>
<sequence>MAGERSPEALAQACAAAMWAQDRASQGLGMRIERVGPGEAVLSMRVREDMTNGHGLCHGGFIFALADSAFAFACNAYDAVTVAQHCAVTFLRPGRLDETLIAHAVERARGGRSGLYDVTVRGAEDRVVAEFRGHSRTIGGSFVPPDDGERPSPAGREPAGS</sequence>
<dbReference type="NCBIfam" id="TIGR02286">
    <property type="entry name" value="PaaD"/>
    <property type="match status" value="1"/>
</dbReference>
<reference evidence="4" key="1">
    <citation type="journal article" date="2021" name="Front. Microbiol.">
        <title>Comprehensive Comparative Genomics and Phenotyping of Methylobacterium Species.</title>
        <authorList>
            <person name="Alessa O."/>
            <person name="Ogura Y."/>
            <person name="Fujitani Y."/>
            <person name="Takami H."/>
            <person name="Hayashi T."/>
            <person name="Sahin N."/>
            <person name="Tani A."/>
        </authorList>
    </citation>
    <scope>NUCLEOTIDE SEQUENCE</scope>
    <source>
        <strain evidence="4">DSM 17168</strain>
    </source>
</reference>
<proteinExistence type="predicted"/>
<organism evidence="4 5">
    <name type="scientific">Methylobacterium isbiliense</name>
    <dbReference type="NCBI Taxonomy" id="315478"/>
    <lineage>
        <taxon>Bacteria</taxon>
        <taxon>Pseudomonadati</taxon>
        <taxon>Pseudomonadota</taxon>
        <taxon>Alphaproteobacteria</taxon>
        <taxon>Hyphomicrobiales</taxon>
        <taxon>Methylobacteriaceae</taxon>
        <taxon>Methylobacterium</taxon>
    </lineage>
</organism>